<feature type="transmembrane region" description="Helical" evidence="2">
    <location>
        <begin position="6"/>
        <end position="33"/>
    </location>
</feature>
<dbReference type="Pfam" id="PF01478">
    <property type="entry name" value="Peptidase_A24"/>
    <property type="match status" value="1"/>
</dbReference>
<dbReference type="InterPro" id="IPR050882">
    <property type="entry name" value="Prepilin_peptidase/N-MTase"/>
</dbReference>
<protein>
    <submittedName>
        <fullName evidence="4">Leader peptidase (Prepilin peptidase)/N-methyltransferase</fullName>
    </submittedName>
</protein>
<dbReference type="PANTHER" id="PTHR30487:SF0">
    <property type="entry name" value="PREPILIN LEADER PEPTIDASE_N-METHYLTRANSFERASE-RELATED"/>
    <property type="match status" value="1"/>
</dbReference>
<comment type="caution">
    <text evidence="4">The sequence shown here is derived from an EMBL/GenBank/DDBJ whole genome shotgun (WGS) entry which is preliminary data.</text>
</comment>
<dbReference type="GO" id="GO:0032259">
    <property type="term" value="P:methylation"/>
    <property type="evidence" value="ECO:0007669"/>
    <property type="project" value="UniProtKB-KW"/>
</dbReference>
<proteinExistence type="inferred from homology"/>
<dbReference type="GO" id="GO:0004190">
    <property type="term" value="F:aspartic-type endopeptidase activity"/>
    <property type="evidence" value="ECO:0007669"/>
    <property type="project" value="InterPro"/>
</dbReference>
<dbReference type="AlphaFoldDB" id="A0A3N2D297"/>
<keyword evidence="2" id="KW-0472">Membrane</keyword>
<comment type="similarity">
    <text evidence="1">Belongs to the peptidase A24 family.</text>
</comment>
<feature type="transmembrane region" description="Helical" evidence="2">
    <location>
        <begin position="123"/>
        <end position="143"/>
    </location>
</feature>
<feature type="transmembrane region" description="Helical" evidence="2">
    <location>
        <begin position="69"/>
        <end position="86"/>
    </location>
</feature>
<reference evidence="4 5" key="1">
    <citation type="submission" date="2018-11" db="EMBL/GenBank/DDBJ databases">
        <title>Sequencing the genomes of 1000 actinobacteria strains.</title>
        <authorList>
            <person name="Klenk H.-P."/>
        </authorList>
    </citation>
    <scope>NUCLEOTIDE SEQUENCE [LARGE SCALE GENOMIC DNA]</scope>
    <source>
        <strain evidence="4 5">DSM 13521</strain>
    </source>
</reference>
<dbReference type="EMBL" id="RKHQ01000002">
    <property type="protein sequence ID" value="ROR93594.1"/>
    <property type="molecule type" value="Genomic_DNA"/>
</dbReference>
<feature type="domain" description="Prepilin type IV endopeptidase peptidase" evidence="3">
    <location>
        <begin position="77"/>
        <end position="173"/>
    </location>
</feature>
<gene>
    <name evidence="4" type="ORF">EDD28_3012</name>
</gene>
<evidence type="ECO:0000256" key="2">
    <source>
        <dbReference type="SAM" id="Phobius"/>
    </source>
</evidence>
<accession>A0A3N2D297</accession>
<dbReference type="PANTHER" id="PTHR30487">
    <property type="entry name" value="TYPE 4 PREPILIN-LIKE PROTEINS LEADER PEPTIDE-PROCESSING ENZYME"/>
    <property type="match status" value="1"/>
</dbReference>
<feature type="transmembrane region" description="Helical" evidence="2">
    <location>
        <begin position="98"/>
        <end position="117"/>
    </location>
</feature>
<dbReference type="RefSeq" id="WP_148059639.1">
    <property type="nucleotide sequence ID" value="NZ_RKHQ01000002.1"/>
</dbReference>
<evidence type="ECO:0000313" key="5">
    <source>
        <dbReference type="Proteomes" id="UP000275356"/>
    </source>
</evidence>
<feature type="transmembrane region" description="Helical" evidence="2">
    <location>
        <begin position="190"/>
        <end position="215"/>
    </location>
</feature>
<dbReference type="InterPro" id="IPR000045">
    <property type="entry name" value="Prepilin_IV_endopep_pep"/>
</dbReference>
<dbReference type="GO" id="GO:0008168">
    <property type="term" value="F:methyltransferase activity"/>
    <property type="evidence" value="ECO:0007669"/>
    <property type="project" value="UniProtKB-KW"/>
</dbReference>
<keyword evidence="5" id="KW-1185">Reference proteome</keyword>
<feature type="transmembrane region" description="Helical" evidence="2">
    <location>
        <begin position="155"/>
        <end position="178"/>
    </location>
</feature>
<keyword evidence="4" id="KW-0808">Transferase</keyword>
<dbReference type="GO" id="GO:0006465">
    <property type="term" value="P:signal peptide processing"/>
    <property type="evidence" value="ECO:0007669"/>
    <property type="project" value="TreeGrafter"/>
</dbReference>
<keyword evidence="2" id="KW-1133">Transmembrane helix</keyword>
<evidence type="ECO:0000256" key="1">
    <source>
        <dbReference type="ARBA" id="ARBA00005801"/>
    </source>
</evidence>
<dbReference type="GO" id="GO:0005886">
    <property type="term" value="C:plasma membrane"/>
    <property type="evidence" value="ECO:0007669"/>
    <property type="project" value="TreeGrafter"/>
</dbReference>
<organism evidence="4 5">
    <name type="scientific">Salana multivorans</name>
    <dbReference type="NCBI Taxonomy" id="120377"/>
    <lineage>
        <taxon>Bacteria</taxon>
        <taxon>Bacillati</taxon>
        <taxon>Actinomycetota</taxon>
        <taxon>Actinomycetes</taxon>
        <taxon>Micrococcales</taxon>
        <taxon>Beutenbergiaceae</taxon>
        <taxon>Salana</taxon>
    </lineage>
</organism>
<sequence length="243" mass="23536">MESLGAVVMGMLAAGAVLVVGAVLTAVVLAPRVASLAGEGARRWWLARPVQALAVLAVTLLALPRTAPALWPGLVVGLAAATLACLVDAASHRLPDVLTVRAGGAALVLAGVGAFYVAGWAGLAALASGAVVAGGVLGLLVLLYPPGMGLGDVKLATLLGGLLGAVASVGAGFAGTLGSGEHLGAVVGRAAAASGGMLAAAFILGGLTSLALLALRRVGRRDAVPFGPFLLLGALVSLATRLL</sequence>
<keyword evidence="4" id="KW-0489">Methyltransferase</keyword>
<evidence type="ECO:0000313" key="4">
    <source>
        <dbReference type="EMBL" id="ROR93594.1"/>
    </source>
</evidence>
<feature type="transmembrane region" description="Helical" evidence="2">
    <location>
        <begin position="222"/>
        <end position="240"/>
    </location>
</feature>
<dbReference type="Gene3D" id="1.20.120.1220">
    <property type="match status" value="1"/>
</dbReference>
<name>A0A3N2D297_9MICO</name>
<evidence type="ECO:0000259" key="3">
    <source>
        <dbReference type="Pfam" id="PF01478"/>
    </source>
</evidence>
<feature type="transmembrane region" description="Helical" evidence="2">
    <location>
        <begin position="45"/>
        <end position="63"/>
    </location>
</feature>
<dbReference type="Proteomes" id="UP000275356">
    <property type="component" value="Unassembled WGS sequence"/>
</dbReference>
<keyword evidence="2" id="KW-0812">Transmembrane</keyword>